<feature type="domain" description="CCA-adding enzyme C-terminal" evidence="14">
    <location>
        <begin position="250"/>
        <end position="405"/>
    </location>
</feature>
<feature type="binding site" evidence="11">
    <location>
        <position position="43"/>
    </location>
    <ligand>
        <name>Mg(2+)</name>
        <dbReference type="ChEBI" id="CHEBI:18420"/>
    </ligand>
</feature>
<dbReference type="PANTHER" id="PTHR46173:SF1">
    <property type="entry name" value="CCA TRNA NUCLEOTIDYLTRANSFERASE 1, MITOCHONDRIAL"/>
    <property type="match status" value="1"/>
</dbReference>
<protein>
    <recommendedName>
        <fullName evidence="11">CCA-adding enzyme</fullName>
        <ecNumber evidence="11">2.7.7.72</ecNumber>
    </recommendedName>
    <alternativeName>
        <fullName evidence="11">CCA tRNA nucleotidyltransferase</fullName>
    </alternativeName>
    <alternativeName>
        <fullName evidence="11">tRNA CCA-pyrophosphorylase</fullName>
    </alternativeName>
    <alternativeName>
        <fullName evidence="11">tRNA adenylyl-/cytidylyl- transferase</fullName>
    </alternativeName>
    <alternativeName>
        <fullName evidence="11">tRNA nucleotidyltransferase</fullName>
    </alternativeName>
    <alternativeName>
        <fullName evidence="11">tRNA-NT</fullName>
    </alternativeName>
</protein>
<dbReference type="InterPro" id="IPR032828">
    <property type="entry name" value="PolyA_RNA-bd"/>
</dbReference>
<dbReference type="Gene3D" id="1.10.3090.10">
    <property type="entry name" value="cca-adding enzyme, domain 2"/>
    <property type="match status" value="1"/>
</dbReference>
<sequence>MFIDHPLFNKAKNILIQLENEGHKAYFVGGCIRDMILGREISDVDIATSAYPEEVQQIFPKHFDVGLEHGTVMVLSNQETYEVTTFRTESGYQDYRRPDKVEFVKDLSEDLLRRDFTMNALAMTKDGEIIDYFAGQEAIKHQEIIAVGIADERFNEDALRMLRAVRFAGQLNFSIESETYDAIAHHAPLLSKIAVERILVEMNKLWESLHWQQGLSAFYQTKLYQYCPLTDSLAKSFEHLLNDFAPSTPFNEATLAWTLVLWFQDESAISPQKFGKAWKMSNANIELINDWLTIIQYREQHNDYSNWKLYQLNGQLVQDFEDFLCEQQDAHSPFGNYFSPAMPDEVTKQYQDLPIHSLKDLAIGGREIIQSFAPKNKRLIGESLKWLEKEVVCGRIVNKKDLLLSELSKSFNWKG</sequence>
<reference evidence="16" key="1">
    <citation type="submission" date="2017-04" db="EMBL/GenBank/DDBJ databases">
        <authorList>
            <person name="Varghese N."/>
            <person name="Submissions S."/>
        </authorList>
    </citation>
    <scope>NUCLEOTIDE SEQUENCE [LARGE SCALE GENOMIC DNA]</scope>
    <source>
        <strain evidence="16">DSM 21500</strain>
    </source>
</reference>
<dbReference type="HAMAP" id="MF_01263">
    <property type="entry name" value="CCA_bact_type3"/>
    <property type="match status" value="1"/>
</dbReference>
<comment type="catalytic activity">
    <reaction evidence="11">
        <text>a tRNA with a 3' CCA end + 2 CTP + ATP = a tRNA with a 3' CCACCA end + 3 diphosphate</text>
        <dbReference type="Rhea" id="RHEA:76235"/>
        <dbReference type="Rhea" id="RHEA-COMP:10468"/>
        <dbReference type="Rhea" id="RHEA-COMP:18655"/>
        <dbReference type="ChEBI" id="CHEBI:30616"/>
        <dbReference type="ChEBI" id="CHEBI:33019"/>
        <dbReference type="ChEBI" id="CHEBI:37563"/>
        <dbReference type="ChEBI" id="CHEBI:83071"/>
        <dbReference type="ChEBI" id="CHEBI:195187"/>
    </reaction>
</comment>
<dbReference type="InterPro" id="IPR023068">
    <property type="entry name" value="CCA-adding_enz_firmicutes"/>
</dbReference>
<comment type="subunit">
    <text evidence="11">Homodimer.</text>
</comment>
<comment type="miscellaneous">
    <text evidence="11">A single active site specifically recognizes both ATP and CTP and is responsible for their addition.</text>
</comment>
<feature type="binding site" evidence="11">
    <location>
        <position position="157"/>
    </location>
    <ligand>
        <name>CTP</name>
        <dbReference type="ChEBI" id="CHEBI:37563"/>
    </ligand>
</feature>
<dbReference type="PANTHER" id="PTHR46173">
    <property type="entry name" value="CCA TRNA NUCLEOTIDYLTRANSFERASE 1, MITOCHONDRIAL"/>
    <property type="match status" value="1"/>
</dbReference>
<dbReference type="OrthoDB" id="9805698at2"/>
<dbReference type="RefSeq" id="WP_084098895.1">
    <property type="nucleotide sequence ID" value="NZ_FWXK01000003.1"/>
</dbReference>
<dbReference type="Gene3D" id="1.10.246.80">
    <property type="match status" value="1"/>
</dbReference>
<feature type="binding site" evidence="11">
    <location>
        <position position="166"/>
    </location>
    <ligand>
        <name>CTP</name>
        <dbReference type="ChEBI" id="CHEBI:37563"/>
    </ligand>
</feature>
<feature type="domain" description="Poly A polymerase head" evidence="12">
    <location>
        <begin position="25"/>
        <end position="144"/>
    </location>
</feature>
<feature type="domain" description="tRNA nucleotidyltransferase/poly(A) polymerase RNA and SrmB- binding" evidence="13">
    <location>
        <begin position="172"/>
        <end position="228"/>
    </location>
</feature>
<feature type="binding site" evidence="11">
    <location>
        <position position="163"/>
    </location>
    <ligand>
        <name>ATP</name>
        <dbReference type="ChEBI" id="CHEBI:30616"/>
    </ligand>
</feature>
<keyword evidence="10 11" id="KW-0694">RNA-binding</keyword>
<dbReference type="NCBIfam" id="NF009814">
    <property type="entry name" value="PRK13299.1"/>
    <property type="match status" value="1"/>
</dbReference>
<evidence type="ECO:0000256" key="11">
    <source>
        <dbReference type="HAMAP-Rule" id="MF_01263"/>
    </source>
</evidence>
<evidence type="ECO:0000256" key="6">
    <source>
        <dbReference type="ARBA" id="ARBA00022741"/>
    </source>
</evidence>
<keyword evidence="7 11" id="KW-0692">RNA repair</keyword>
<dbReference type="GO" id="GO:0000049">
    <property type="term" value="F:tRNA binding"/>
    <property type="evidence" value="ECO:0007669"/>
    <property type="project" value="UniProtKB-UniRule"/>
</dbReference>
<organism evidence="15 16">
    <name type="scientific">Aerococcus suis</name>
    <dbReference type="NCBI Taxonomy" id="371602"/>
    <lineage>
        <taxon>Bacteria</taxon>
        <taxon>Bacillati</taxon>
        <taxon>Bacillota</taxon>
        <taxon>Bacilli</taxon>
        <taxon>Lactobacillales</taxon>
        <taxon>Aerococcaceae</taxon>
        <taxon>Aerococcus</taxon>
    </lineage>
</organism>
<dbReference type="Gene3D" id="3.30.460.10">
    <property type="entry name" value="Beta Polymerase, domain 2"/>
    <property type="match status" value="1"/>
</dbReference>
<comment type="function">
    <text evidence="11">Catalyzes the addition and repair of the essential 3'-terminal CCA sequence in tRNAs without using a nucleic acid template. Adds these three nucleotides in the order of C, C, and A to the tRNA nucleotide-73, using CTP and ATP as substrates and producing inorganic pyrophosphate. tRNA 3'-terminal CCA addition is required both for tRNA processing and repair. Also involved in tRNA surveillance by mediating tandem CCA addition to generate a CCACCA at the 3' terminus of unstable tRNAs. While stable tRNAs receive only 3'-terminal CCA, unstable tRNAs are marked with CCACCA and rapidly degraded.</text>
</comment>
<dbReference type="SUPFAM" id="SSF81301">
    <property type="entry name" value="Nucleotidyltransferase"/>
    <property type="match status" value="1"/>
</dbReference>
<dbReference type="Pfam" id="PF01743">
    <property type="entry name" value="PolyA_pol"/>
    <property type="match status" value="1"/>
</dbReference>
<evidence type="ECO:0000256" key="2">
    <source>
        <dbReference type="ARBA" id="ARBA00022679"/>
    </source>
</evidence>
<feature type="binding site" evidence="11">
    <location>
        <position position="30"/>
    </location>
    <ligand>
        <name>CTP</name>
        <dbReference type="ChEBI" id="CHEBI:37563"/>
    </ligand>
</feature>
<evidence type="ECO:0000256" key="10">
    <source>
        <dbReference type="ARBA" id="ARBA00022884"/>
    </source>
</evidence>
<dbReference type="SUPFAM" id="SSF81891">
    <property type="entry name" value="Poly A polymerase C-terminal region-like"/>
    <property type="match status" value="1"/>
</dbReference>
<evidence type="ECO:0000259" key="12">
    <source>
        <dbReference type="Pfam" id="PF01743"/>
    </source>
</evidence>
<feature type="binding site" evidence="11">
    <location>
        <position position="45"/>
    </location>
    <ligand>
        <name>Mg(2+)</name>
        <dbReference type="ChEBI" id="CHEBI:18420"/>
    </ligand>
</feature>
<dbReference type="GO" id="GO:0160016">
    <property type="term" value="F:CCACCA tRNA nucleotidyltransferase activity"/>
    <property type="evidence" value="ECO:0007669"/>
    <property type="project" value="RHEA"/>
</dbReference>
<dbReference type="Pfam" id="PF13735">
    <property type="entry name" value="tRNA_NucTran2_2"/>
    <property type="match status" value="1"/>
</dbReference>
<keyword evidence="9 11" id="KW-0460">Magnesium</keyword>
<keyword evidence="5 11" id="KW-0479">Metal-binding</keyword>
<evidence type="ECO:0000256" key="1">
    <source>
        <dbReference type="ARBA" id="ARBA00001946"/>
    </source>
</evidence>
<evidence type="ECO:0000259" key="13">
    <source>
        <dbReference type="Pfam" id="PF12627"/>
    </source>
</evidence>
<feature type="binding site" evidence="11">
    <location>
        <position position="114"/>
    </location>
    <ligand>
        <name>CTP</name>
        <dbReference type="ChEBI" id="CHEBI:37563"/>
    </ligand>
</feature>
<feature type="binding site" evidence="11">
    <location>
        <position position="163"/>
    </location>
    <ligand>
        <name>CTP</name>
        <dbReference type="ChEBI" id="CHEBI:37563"/>
    </ligand>
</feature>
<dbReference type="STRING" id="371602.SAMN04487984_0836"/>
<dbReference type="CDD" id="cd05398">
    <property type="entry name" value="NT_ClassII-CCAase"/>
    <property type="match status" value="1"/>
</dbReference>
<dbReference type="GO" id="GO:0042245">
    <property type="term" value="P:RNA repair"/>
    <property type="evidence" value="ECO:0007669"/>
    <property type="project" value="UniProtKB-KW"/>
</dbReference>
<accession>A0A1W1YNA8</accession>
<evidence type="ECO:0000256" key="3">
    <source>
        <dbReference type="ARBA" id="ARBA00022694"/>
    </source>
</evidence>
<dbReference type="InterPro" id="IPR050264">
    <property type="entry name" value="Bact_CCA-adding_enz_type3_sf"/>
</dbReference>
<evidence type="ECO:0000313" key="16">
    <source>
        <dbReference type="Proteomes" id="UP000243884"/>
    </source>
</evidence>
<dbReference type="GO" id="GO:0004810">
    <property type="term" value="F:CCA tRNA nucleotidyltransferase activity"/>
    <property type="evidence" value="ECO:0007669"/>
    <property type="project" value="UniProtKB-UniRule"/>
</dbReference>
<proteinExistence type="inferred from homology"/>
<feature type="binding site" evidence="11">
    <location>
        <position position="157"/>
    </location>
    <ligand>
        <name>ATP</name>
        <dbReference type="ChEBI" id="CHEBI:30616"/>
    </ligand>
</feature>
<dbReference type="AlphaFoldDB" id="A0A1W1YNA8"/>
<evidence type="ECO:0000313" key="15">
    <source>
        <dbReference type="EMBL" id="SMC37623.1"/>
    </source>
</evidence>
<feature type="binding site" evidence="11">
    <location>
        <position position="33"/>
    </location>
    <ligand>
        <name>ATP</name>
        <dbReference type="ChEBI" id="CHEBI:30616"/>
    </ligand>
</feature>
<keyword evidence="6 11" id="KW-0547">Nucleotide-binding</keyword>
<dbReference type="EC" id="2.7.7.72" evidence="11"/>
<dbReference type="Pfam" id="PF12627">
    <property type="entry name" value="PolyA_pol_RNAbd"/>
    <property type="match status" value="1"/>
</dbReference>
<keyword evidence="8 11" id="KW-0067">ATP-binding</keyword>
<feature type="binding site" evidence="11">
    <location>
        <position position="33"/>
    </location>
    <ligand>
        <name>CTP</name>
        <dbReference type="ChEBI" id="CHEBI:37563"/>
    </ligand>
</feature>
<evidence type="ECO:0000256" key="5">
    <source>
        <dbReference type="ARBA" id="ARBA00022723"/>
    </source>
</evidence>
<keyword evidence="2 11" id="KW-0808">Transferase</keyword>
<feature type="binding site" evidence="11">
    <location>
        <position position="30"/>
    </location>
    <ligand>
        <name>ATP</name>
        <dbReference type="ChEBI" id="CHEBI:30616"/>
    </ligand>
</feature>
<gene>
    <name evidence="11" type="primary">cca</name>
    <name evidence="15" type="ORF">SAMN04487984_0836</name>
</gene>
<evidence type="ECO:0000256" key="4">
    <source>
        <dbReference type="ARBA" id="ARBA00022695"/>
    </source>
</evidence>
<dbReference type="GO" id="GO:0001680">
    <property type="term" value="P:tRNA 3'-terminal CCA addition"/>
    <property type="evidence" value="ECO:0007669"/>
    <property type="project" value="UniProtKB-UniRule"/>
</dbReference>
<keyword evidence="4 11" id="KW-0548">Nucleotidyltransferase</keyword>
<feature type="binding site" evidence="11">
    <location>
        <position position="166"/>
    </location>
    <ligand>
        <name>ATP</name>
        <dbReference type="ChEBI" id="CHEBI:30616"/>
    </ligand>
</feature>
<comment type="similarity">
    <text evidence="11">Belongs to the tRNA nucleotidyltransferase/poly(A) polymerase family. Bacterial CCA-adding enzyme type 3 subfamily.</text>
</comment>
<comment type="cofactor">
    <cofactor evidence="1 11">
        <name>Mg(2+)</name>
        <dbReference type="ChEBI" id="CHEBI:18420"/>
    </cofactor>
</comment>
<dbReference type="Proteomes" id="UP000243884">
    <property type="component" value="Unassembled WGS sequence"/>
</dbReference>
<feature type="binding site" evidence="11">
    <location>
        <position position="114"/>
    </location>
    <ligand>
        <name>ATP</name>
        <dbReference type="ChEBI" id="CHEBI:30616"/>
    </ligand>
</feature>
<feature type="binding site" evidence="11">
    <location>
        <position position="160"/>
    </location>
    <ligand>
        <name>ATP</name>
        <dbReference type="ChEBI" id="CHEBI:30616"/>
    </ligand>
</feature>
<dbReference type="GO" id="GO:0000287">
    <property type="term" value="F:magnesium ion binding"/>
    <property type="evidence" value="ECO:0007669"/>
    <property type="project" value="UniProtKB-UniRule"/>
</dbReference>
<dbReference type="GO" id="GO:0005524">
    <property type="term" value="F:ATP binding"/>
    <property type="evidence" value="ECO:0007669"/>
    <property type="project" value="UniProtKB-UniRule"/>
</dbReference>
<name>A0A1W1YNA8_9LACT</name>
<dbReference type="InterPro" id="IPR002646">
    <property type="entry name" value="PolA_pol_head_dom"/>
</dbReference>
<dbReference type="InterPro" id="IPR043519">
    <property type="entry name" value="NT_sf"/>
</dbReference>
<comment type="catalytic activity">
    <reaction evidence="11">
        <text>a tRNA precursor + 2 CTP + ATP = a tRNA with a 3' CCA end + 3 diphosphate</text>
        <dbReference type="Rhea" id="RHEA:14433"/>
        <dbReference type="Rhea" id="RHEA-COMP:10465"/>
        <dbReference type="Rhea" id="RHEA-COMP:10468"/>
        <dbReference type="ChEBI" id="CHEBI:30616"/>
        <dbReference type="ChEBI" id="CHEBI:33019"/>
        <dbReference type="ChEBI" id="CHEBI:37563"/>
        <dbReference type="ChEBI" id="CHEBI:74896"/>
        <dbReference type="ChEBI" id="CHEBI:83071"/>
        <dbReference type="EC" id="2.7.7.72"/>
    </reaction>
</comment>
<evidence type="ECO:0000256" key="8">
    <source>
        <dbReference type="ARBA" id="ARBA00022840"/>
    </source>
</evidence>
<evidence type="ECO:0000259" key="14">
    <source>
        <dbReference type="Pfam" id="PF13735"/>
    </source>
</evidence>
<keyword evidence="16" id="KW-1185">Reference proteome</keyword>
<dbReference type="EMBL" id="FWXK01000003">
    <property type="protein sequence ID" value="SMC37623.1"/>
    <property type="molecule type" value="Genomic_DNA"/>
</dbReference>
<keyword evidence="3 11" id="KW-0819">tRNA processing</keyword>
<evidence type="ECO:0000256" key="7">
    <source>
        <dbReference type="ARBA" id="ARBA00022800"/>
    </source>
</evidence>
<feature type="binding site" evidence="11">
    <location>
        <position position="160"/>
    </location>
    <ligand>
        <name>CTP</name>
        <dbReference type="ChEBI" id="CHEBI:37563"/>
    </ligand>
</feature>
<dbReference type="InterPro" id="IPR032810">
    <property type="entry name" value="CCA-adding_enz_C"/>
</dbReference>
<evidence type="ECO:0000256" key="9">
    <source>
        <dbReference type="ARBA" id="ARBA00022842"/>
    </source>
</evidence>